<dbReference type="EMBL" id="GGEC01085053">
    <property type="protein sequence ID" value="MBX65537.1"/>
    <property type="molecule type" value="Transcribed_RNA"/>
</dbReference>
<keyword evidence="1" id="KW-1133">Transmembrane helix</keyword>
<feature type="signal peptide" evidence="2">
    <location>
        <begin position="1"/>
        <end position="18"/>
    </location>
</feature>
<reference evidence="3" key="1">
    <citation type="submission" date="2018-02" db="EMBL/GenBank/DDBJ databases">
        <title>Rhizophora mucronata_Transcriptome.</title>
        <authorList>
            <person name="Meera S.P."/>
            <person name="Sreeshan A."/>
            <person name="Augustine A."/>
        </authorList>
    </citation>
    <scope>NUCLEOTIDE SEQUENCE</scope>
    <source>
        <tissue evidence="3">Leaf</tissue>
    </source>
</reference>
<evidence type="ECO:0000313" key="3">
    <source>
        <dbReference type="EMBL" id="MBX65537.1"/>
    </source>
</evidence>
<organism evidence="3">
    <name type="scientific">Rhizophora mucronata</name>
    <name type="common">Asiatic mangrove</name>
    <dbReference type="NCBI Taxonomy" id="61149"/>
    <lineage>
        <taxon>Eukaryota</taxon>
        <taxon>Viridiplantae</taxon>
        <taxon>Streptophyta</taxon>
        <taxon>Embryophyta</taxon>
        <taxon>Tracheophyta</taxon>
        <taxon>Spermatophyta</taxon>
        <taxon>Magnoliopsida</taxon>
        <taxon>eudicotyledons</taxon>
        <taxon>Gunneridae</taxon>
        <taxon>Pentapetalae</taxon>
        <taxon>rosids</taxon>
        <taxon>fabids</taxon>
        <taxon>Malpighiales</taxon>
        <taxon>Rhizophoraceae</taxon>
        <taxon>Rhizophora</taxon>
    </lineage>
</organism>
<sequence length="45" mass="5180">MLMPLMMLSLNCLSAVLSTGGFPFLEYQIIFCVMLMIMKLVFFLK</sequence>
<accession>A0A2P2QF97</accession>
<feature type="chain" id="PRO_5015131769" evidence="2">
    <location>
        <begin position="19"/>
        <end position="45"/>
    </location>
</feature>
<protein>
    <submittedName>
        <fullName evidence="3">Uncharacterized protein</fullName>
    </submittedName>
</protein>
<keyword evidence="1" id="KW-0472">Membrane</keyword>
<dbReference type="AlphaFoldDB" id="A0A2P2QF97"/>
<keyword evidence="1" id="KW-0812">Transmembrane</keyword>
<evidence type="ECO:0000256" key="2">
    <source>
        <dbReference type="SAM" id="SignalP"/>
    </source>
</evidence>
<proteinExistence type="predicted"/>
<name>A0A2P2QF97_RHIMU</name>
<evidence type="ECO:0000256" key="1">
    <source>
        <dbReference type="SAM" id="Phobius"/>
    </source>
</evidence>
<feature type="transmembrane region" description="Helical" evidence="1">
    <location>
        <begin position="24"/>
        <end position="44"/>
    </location>
</feature>
<keyword evidence="2" id="KW-0732">Signal</keyword>